<accession>A0A229VZ27</accession>
<dbReference type="Proteomes" id="UP000215433">
    <property type="component" value="Unassembled WGS sequence"/>
</dbReference>
<protein>
    <submittedName>
        <fullName evidence="2">Uncharacterized protein</fullName>
    </submittedName>
</protein>
<sequence>MSKVMTFNGHKVDAERCRSAVYAVVGRNRLQTVGYWRVWVVLLIVVPAVVRIAMQAFTNANSVLATAYMAMSWALVAFCCVVFSLLVLLWRAVATNTRLKLIEQMLVKPCLTIRLRMVGASDAAVPTSVVSVVMAESKGAATLVLPLPAALDLLDDGFRSRRPVGGGAVEFVCDDPALIPLRDRLNAVYSVPERVWLDTMADYARPALGD</sequence>
<keyword evidence="1" id="KW-0472">Membrane</keyword>
<organism evidence="2 3">
    <name type="scientific">Bifidobacterium vansinderenii</name>
    <dbReference type="NCBI Taxonomy" id="1984871"/>
    <lineage>
        <taxon>Bacteria</taxon>
        <taxon>Bacillati</taxon>
        <taxon>Actinomycetota</taxon>
        <taxon>Actinomycetes</taxon>
        <taxon>Bifidobacteriales</taxon>
        <taxon>Bifidobacteriaceae</taxon>
        <taxon>Bifidobacterium</taxon>
    </lineage>
</organism>
<keyword evidence="1" id="KW-0812">Transmembrane</keyword>
<dbReference type="RefSeq" id="WP_093960268.1">
    <property type="nucleotide sequence ID" value="NZ_NEWD01000011.1"/>
</dbReference>
<comment type="caution">
    <text evidence="2">The sequence shown here is derived from an EMBL/GenBank/DDBJ whole genome shotgun (WGS) entry which is preliminary data.</text>
</comment>
<name>A0A229VZ27_9BIFI</name>
<proteinExistence type="predicted"/>
<gene>
    <name evidence="2" type="ORF">Tam10B_1094</name>
</gene>
<feature type="transmembrane region" description="Helical" evidence="1">
    <location>
        <begin position="35"/>
        <end position="54"/>
    </location>
</feature>
<dbReference type="EMBL" id="NEWD01000011">
    <property type="protein sequence ID" value="OXN00660.1"/>
    <property type="molecule type" value="Genomic_DNA"/>
</dbReference>
<evidence type="ECO:0000313" key="3">
    <source>
        <dbReference type="Proteomes" id="UP000215433"/>
    </source>
</evidence>
<keyword evidence="3" id="KW-1185">Reference proteome</keyword>
<feature type="transmembrane region" description="Helical" evidence="1">
    <location>
        <begin position="66"/>
        <end position="90"/>
    </location>
</feature>
<dbReference type="AlphaFoldDB" id="A0A229VZ27"/>
<evidence type="ECO:0000313" key="2">
    <source>
        <dbReference type="EMBL" id="OXN00660.1"/>
    </source>
</evidence>
<reference evidence="2 3" key="1">
    <citation type="submission" date="2017-05" db="EMBL/GenBank/DDBJ databases">
        <title>Bifidobacterium vansinderenii sp. nov.</title>
        <authorList>
            <person name="Lugli G.A."/>
            <person name="Duranti S."/>
            <person name="Mangifesta M."/>
        </authorList>
    </citation>
    <scope>NUCLEOTIDE SEQUENCE [LARGE SCALE GENOMIC DNA]</scope>
    <source>
        <strain evidence="2 3">Tam10B</strain>
    </source>
</reference>
<keyword evidence="1" id="KW-1133">Transmembrane helix</keyword>
<evidence type="ECO:0000256" key="1">
    <source>
        <dbReference type="SAM" id="Phobius"/>
    </source>
</evidence>